<dbReference type="Proteomes" id="UP000070163">
    <property type="component" value="Unassembled WGS sequence"/>
</dbReference>
<proteinExistence type="predicted"/>
<evidence type="ECO:0008006" key="3">
    <source>
        <dbReference type="Google" id="ProtNLM"/>
    </source>
</evidence>
<organism evidence="1 2">
    <name type="scientific">candidate division MSBL1 archaeon SCGC-AAA259A05</name>
    <dbReference type="NCBI Taxonomy" id="1698259"/>
    <lineage>
        <taxon>Archaea</taxon>
        <taxon>Methanobacteriati</taxon>
        <taxon>Methanobacteriota</taxon>
        <taxon>candidate division MSBL1</taxon>
    </lineage>
</organism>
<sequence length="123" mass="14639">MDILRSDKGKWYRRESVDKYAHDRPAIYFLGWYQENSGYEIKYIGESAVLKQRLNRHKGVDWWNCFTWENASNSKREREKRETKLIKKLNPPQNKRISAKAGTEKAKPKFGVDVEELLFGKRS</sequence>
<reference evidence="1 2" key="1">
    <citation type="journal article" date="2016" name="Sci. Rep.">
        <title>Metabolic traits of an uncultured archaeal lineage -MSBL1- from brine pools of the Red Sea.</title>
        <authorList>
            <person name="Mwirichia R."/>
            <person name="Alam I."/>
            <person name="Rashid M."/>
            <person name="Vinu M."/>
            <person name="Ba-Alawi W."/>
            <person name="Anthony Kamau A."/>
            <person name="Kamanda Ngugi D."/>
            <person name="Goker M."/>
            <person name="Klenk H.P."/>
            <person name="Bajic V."/>
            <person name="Stingl U."/>
        </authorList>
    </citation>
    <scope>NUCLEOTIDE SEQUENCE [LARGE SCALE GENOMIC DNA]</scope>
    <source>
        <strain evidence="1">SCGC-AAA259A05</strain>
    </source>
</reference>
<evidence type="ECO:0000313" key="1">
    <source>
        <dbReference type="EMBL" id="KXA88687.1"/>
    </source>
</evidence>
<keyword evidence="2" id="KW-1185">Reference proteome</keyword>
<comment type="caution">
    <text evidence="1">The sequence shown here is derived from an EMBL/GenBank/DDBJ whole genome shotgun (WGS) entry which is preliminary data.</text>
</comment>
<gene>
    <name evidence="1" type="ORF">AKJ57_06465</name>
</gene>
<accession>A0A133U3C9</accession>
<evidence type="ECO:0000313" key="2">
    <source>
        <dbReference type="Proteomes" id="UP000070163"/>
    </source>
</evidence>
<protein>
    <recommendedName>
        <fullName evidence="3">GIY-YIG domain-containing protein</fullName>
    </recommendedName>
</protein>
<name>A0A133U3C9_9EURY</name>
<dbReference type="EMBL" id="LHXJ01000132">
    <property type="protein sequence ID" value="KXA88687.1"/>
    <property type="molecule type" value="Genomic_DNA"/>
</dbReference>
<dbReference type="AlphaFoldDB" id="A0A133U3C9"/>